<sequence length="345" mass="39714">MELIIKLSDKLRNMLKSDSKQWDDWNKNFSFREELYLSCVELTKEAYERGSDKALFEVHEILELIYEHEFSMTKLEYVNCEKRPIIYDVSSTLEKAMLSYEYNKISDCELDNIPRNGKSFLIWLKKIISEHSSSVHPLYNEFISNHAEKEHLAFYLAQESSLDPKFDDILALMQIGLDVDSKLELAGNYYDEMGNGVKSKVHSKMFAATLNELGVDQQYLDRNMLPSAKISGNISAALALSRNHYFKAIGYYGVTEFLAPRRFKHVVKAFRRCNISKIGIEYHDLHITVDAIHAQGWFNNVILPALESMPEVGREIAIGAILRLNSSEVYLDELLTVFEAERLAS</sequence>
<dbReference type="Pfam" id="PF14518">
    <property type="entry name" value="Haem_oxygenas_2"/>
    <property type="match status" value="1"/>
</dbReference>
<dbReference type="PANTHER" id="PTHR40279">
    <property type="entry name" value="PQQC-LIKE PROTEIN"/>
    <property type="match status" value="1"/>
</dbReference>
<gene>
    <name evidence="2" type="ORF">FR932_03875</name>
</gene>
<dbReference type="OrthoDB" id="277294at2"/>
<dbReference type="InterPro" id="IPR039068">
    <property type="entry name" value="PqqC-like"/>
</dbReference>
<reference evidence="2 3" key="1">
    <citation type="submission" date="2019-09" db="EMBL/GenBank/DDBJ databases">
        <title>Hybrid Assembly of the complete Genome of the Deep-Sea Bacterium Moritella marina from long Nanopore and Illumina reads.</title>
        <authorList>
            <person name="Magin S."/>
            <person name="Georgoulis A."/>
            <person name="Papadimitriou K."/>
            <person name="Iliakis G."/>
            <person name="Vorgias C.E."/>
        </authorList>
    </citation>
    <scope>NUCLEOTIDE SEQUENCE [LARGE SCALE GENOMIC DNA]</scope>
    <source>
        <strain evidence="2 3">MP-1</strain>
    </source>
</reference>
<dbReference type="EMBL" id="CP044399">
    <property type="protein sequence ID" value="QFI37027.1"/>
    <property type="molecule type" value="Genomic_DNA"/>
</dbReference>
<dbReference type="AlphaFoldDB" id="A0A5J6WG97"/>
<keyword evidence="1" id="KW-0560">Oxidoreductase</keyword>
<name>A0A5J6WG97_MORMI</name>
<dbReference type="GO" id="GO:0016491">
    <property type="term" value="F:oxidoreductase activity"/>
    <property type="evidence" value="ECO:0007669"/>
    <property type="project" value="UniProtKB-KW"/>
</dbReference>
<proteinExistence type="predicted"/>
<evidence type="ECO:0000313" key="3">
    <source>
        <dbReference type="Proteomes" id="UP000327424"/>
    </source>
</evidence>
<dbReference type="Proteomes" id="UP000327424">
    <property type="component" value="Chromosome"/>
</dbReference>
<evidence type="ECO:0000256" key="1">
    <source>
        <dbReference type="ARBA" id="ARBA00023002"/>
    </source>
</evidence>
<dbReference type="Gene3D" id="1.20.910.10">
    <property type="entry name" value="Heme oxygenase-like"/>
    <property type="match status" value="1"/>
</dbReference>
<evidence type="ECO:0000313" key="2">
    <source>
        <dbReference type="EMBL" id="QFI37027.1"/>
    </source>
</evidence>
<organism evidence="2 3">
    <name type="scientific">Moritella marina ATCC 15381</name>
    <dbReference type="NCBI Taxonomy" id="1202962"/>
    <lineage>
        <taxon>Bacteria</taxon>
        <taxon>Pseudomonadati</taxon>
        <taxon>Pseudomonadota</taxon>
        <taxon>Gammaproteobacteria</taxon>
        <taxon>Alteromonadales</taxon>
        <taxon>Moritellaceae</taxon>
        <taxon>Moritella</taxon>
    </lineage>
</organism>
<dbReference type="SUPFAM" id="SSF48613">
    <property type="entry name" value="Heme oxygenase-like"/>
    <property type="match status" value="1"/>
</dbReference>
<dbReference type="RefSeq" id="WP_019439367.1">
    <property type="nucleotide sequence ID" value="NZ_ALOE01000001.1"/>
</dbReference>
<dbReference type="InterPro" id="IPR016084">
    <property type="entry name" value="Haem_Oase-like_multi-hlx"/>
</dbReference>
<protein>
    <submittedName>
        <fullName evidence="2">Iron-containing redox enzyme family protein</fullName>
    </submittedName>
</protein>
<keyword evidence="3" id="KW-1185">Reference proteome</keyword>
<dbReference type="SMART" id="SM01236">
    <property type="entry name" value="Haem_oxygenase_2"/>
    <property type="match status" value="1"/>
</dbReference>
<accession>A0A5J6WG97</accession>
<dbReference type="KEGG" id="mmaa:FR932_03875"/>
<dbReference type="PANTHER" id="PTHR40279:SF3">
    <property type="entry name" value="4-AMINOBENZOATE SYNTHASE"/>
    <property type="match status" value="1"/>
</dbReference>